<accession>A0ABR2PWX7</accession>
<dbReference type="EMBL" id="JBBPBN010000050">
    <property type="protein sequence ID" value="KAK8992946.1"/>
    <property type="molecule type" value="Genomic_DNA"/>
</dbReference>
<protein>
    <recommendedName>
        <fullName evidence="4">DUF4283 domain-containing protein</fullName>
    </recommendedName>
</protein>
<evidence type="ECO:0008006" key="4">
    <source>
        <dbReference type="Google" id="ProtNLM"/>
    </source>
</evidence>
<comment type="caution">
    <text evidence="2">The sequence shown here is derived from an EMBL/GenBank/DDBJ whole genome shotgun (WGS) entry which is preliminary data.</text>
</comment>
<evidence type="ECO:0000313" key="3">
    <source>
        <dbReference type="Proteomes" id="UP001396334"/>
    </source>
</evidence>
<gene>
    <name evidence="2" type="ORF">V6N11_049005</name>
</gene>
<keyword evidence="3" id="KW-1185">Reference proteome</keyword>
<reference evidence="2 3" key="1">
    <citation type="journal article" date="2024" name="G3 (Bethesda)">
        <title>Genome assembly of Hibiscus sabdariffa L. provides insights into metabolisms of medicinal natural products.</title>
        <authorList>
            <person name="Kim T."/>
        </authorList>
    </citation>
    <scope>NUCLEOTIDE SEQUENCE [LARGE SCALE GENOMIC DNA]</scope>
    <source>
        <strain evidence="2">TK-2024</strain>
        <tissue evidence="2">Old leaves</tissue>
    </source>
</reference>
<organism evidence="2 3">
    <name type="scientific">Hibiscus sabdariffa</name>
    <name type="common">roselle</name>
    <dbReference type="NCBI Taxonomy" id="183260"/>
    <lineage>
        <taxon>Eukaryota</taxon>
        <taxon>Viridiplantae</taxon>
        <taxon>Streptophyta</taxon>
        <taxon>Embryophyta</taxon>
        <taxon>Tracheophyta</taxon>
        <taxon>Spermatophyta</taxon>
        <taxon>Magnoliopsida</taxon>
        <taxon>eudicotyledons</taxon>
        <taxon>Gunneridae</taxon>
        <taxon>Pentapetalae</taxon>
        <taxon>rosids</taxon>
        <taxon>malvids</taxon>
        <taxon>Malvales</taxon>
        <taxon>Malvaceae</taxon>
        <taxon>Malvoideae</taxon>
        <taxon>Hibiscus</taxon>
    </lineage>
</organism>
<name>A0ABR2PWX7_9ROSI</name>
<proteinExistence type="predicted"/>
<evidence type="ECO:0000313" key="2">
    <source>
        <dbReference type="EMBL" id="KAK8992946.1"/>
    </source>
</evidence>
<feature type="region of interest" description="Disordered" evidence="1">
    <location>
        <begin position="37"/>
        <end position="57"/>
    </location>
</feature>
<sequence length="274" mass="30995">MARADALRAVKYRNNRRMDGFLIKVFLERKVSDQVNAAGGEKQKGKQLESHRKNMSSKLDGRTFKEALLGNSHKKDKGDDPKKLPILGHRAAFSDHRQSGEDDSNINNVELQSQSQFQKLSLAGSKGVLWVKVCLWSGFYAIICFEEEEQMAIFWDMKEMLLNSWFTDIDNLDNFMNKKKLRVWVCVHGMPLMAWQETVFTALGSQWGRVVRLDVDTVNKSRLDVARILLGAYSTRSYNDTPRASIIGKASGVGAKTVGTEGELKWDQSGGRNF</sequence>
<evidence type="ECO:0000256" key="1">
    <source>
        <dbReference type="SAM" id="MobiDB-lite"/>
    </source>
</evidence>
<dbReference type="Proteomes" id="UP001396334">
    <property type="component" value="Unassembled WGS sequence"/>
</dbReference>
<feature type="compositionally biased region" description="Basic and acidic residues" evidence="1">
    <location>
        <begin position="41"/>
        <end position="52"/>
    </location>
</feature>